<dbReference type="RefSeq" id="WP_304434188.1">
    <property type="nucleotide sequence ID" value="NZ_JAUKUC010000001.1"/>
</dbReference>
<comment type="caution">
    <text evidence="1">The sequence shown here is derived from an EMBL/GenBank/DDBJ whole genome shotgun (WGS) entry which is preliminary data.</text>
</comment>
<proteinExistence type="predicted"/>
<reference evidence="1" key="1">
    <citation type="journal article" date="2014" name="Int. J. Syst. Evol. Microbiol.">
        <title>Complete genome of a new Firmicutes species belonging to the dominant human colonic microbiota ('Ruminococcus bicirculans') reveals two chromosomes and a selective capacity to utilize plant glucans.</title>
        <authorList>
            <consortium name="NISC Comparative Sequencing Program"/>
            <person name="Wegmann U."/>
            <person name="Louis P."/>
            <person name="Goesmann A."/>
            <person name="Henrissat B."/>
            <person name="Duncan S.H."/>
            <person name="Flint H.J."/>
        </authorList>
    </citation>
    <scope>NUCLEOTIDE SEQUENCE</scope>
    <source>
        <strain evidence="1">CECT 8869</strain>
    </source>
</reference>
<accession>A0ABT8RLV2</accession>
<sequence>MEHPRNGRTVNQYKLMQKVVYRLSLVLFLLCVGCKKQQERPQKKEVAQLDLQEMKSPAKAMSSLPHIVSNKDLTLLSWVEAVNDSVFTVKYAQLQDGEWQGAQTIIMGSDWFVNWADYPIIAENNGHLWSHVLKKSSKGTYSYDIQMNVKPRNAQEWTTGLALHTDATPTEHGFVSVTPYKDAFFVNWLDGRNTMQNEVGERGAMTLRAGVVSVAGKLVQEQELDASTCDCCQTTSAITDNGPVVLYRDRTEDEVRDISIVRQVQGQWTAPKTIHADNWVIKGCPVNGPKVSAMGNNLVAAWFTAAQETPRVQVIFSDDGGEHFSDPVLIADEHVMGRVDVLWADEETAVVSWMESEAGKAFFKVMQVDRNGTLSTPWTIAVMEGSRKSGFPQMEIEEGTLYFAWTDYTDDTSKVRTAKMLVTALATE</sequence>
<dbReference type="SUPFAM" id="SSF50939">
    <property type="entry name" value="Sialidases"/>
    <property type="match status" value="1"/>
</dbReference>
<dbReference type="Proteomes" id="UP001168579">
    <property type="component" value="Unassembled WGS sequence"/>
</dbReference>
<evidence type="ECO:0008006" key="3">
    <source>
        <dbReference type="Google" id="ProtNLM"/>
    </source>
</evidence>
<evidence type="ECO:0000313" key="2">
    <source>
        <dbReference type="Proteomes" id="UP001168579"/>
    </source>
</evidence>
<gene>
    <name evidence="1" type="ORF">Q2T41_00505</name>
</gene>
<reference evidence="1" key="2">
    <citation type="submission" date="2023-06" db="EMBL/GenBank/DDBJ databases">
        <authorList>
            <person name="Lucena T."/>
            <person name="Sun Q."/>
        </authorList>
    </citation>
    <scope>NUCLEOTIDE SEQUENCE</scope>
    <source>
        <strain evidence="1">CECT 8869</strain>
    </source>
</reference>
<name>A0ABT8RLV2_9FLAO</name>
<organism evidence="1 2">
    <name type="scientific">Maribacter confluentis</name>
    <dbReference type="NCBI Taxonomy" id="1656093"/>
    <lineage>
        <taxon>Bacteria</taxon>
        <taxon>Pseudomonadati</taxon>
        <taxon>Bacteroidota</taxon>
        <taxon>Flavobacteriia</taxon>
        <taxon>Flavobacteriales</taxon>
        <taxon>Flavobacteriaceae</taxon>
        <taxon>Maribacter</taxon>
    </lineage>
</organism>
<dbReference type="InterPro" id="IPR036278">
    <property type="entry name" value="Sialidase_sf"/>
</dbReference>
<keyword evidence="2" id="KW-1185">Reference proteome</keyword>
<dbReference type="EMBL" id="JAUKUC010000001">
    <property type="protein sequence ID" value="MDO1511141.1"/>
    <property type="molecule type" value="Genomic_DNA"/>
</dbReference>
<protein>
    <recommendedName>
        <fullName evidence="3">Exo-alpha-sialidase</fullName>
    </recommendedName>
</protein>
<dbReference type="Gene3D" id="2.120.10.10">
    <property type="match status" value="1"/>
</dbReference>
<evidence type="ECO:0000313" key="1">
    <source>
        <dbReference type="EMBL" id="MDO1511141.1"/>
    </source>
</evidence>